<gene>
    <name evidence="1" type="ORF">METZ01_LOCUS501087</name>
</gene>
<dbReference type="AlphaFoldDB" id="A0A383DVE8"/>
<name>A0A383DVE8_9ZZZZ</name>
<organism evidence="1">
    <name type="scientific">marine metagenome</name>
    <dbReference type="NCBI Taxonomy" id="408172"/>
    <lineage>
        <taxon>unclassified sequences</taxon>
        <taxon>metagenomes</taxon>
        <taxon>ecological metagenomes</taxon>
    </lineage>
</organism>
<proteinExistence type="predicted"/>
<reference evidence="1" key="1">
    <citation type="submission" date="2018-05" db="EMBL/GenBank/DDBJ databases">
        <authorList>
            <person name="Lanie J.A."/>
            <person name="Ng W.-L."/>
            <person name="Kazmierczak K.M."/>
            <person name="Andrzejewski T.M."/>
            <person name="Davidsen T.M."/>
            <person name="Wayne K.J."/>
            <person name="Tettelin H."/>
            <person name="Glass J.I."/>
            <person name="Rusch D."/>
            <person name="Podicherti R."/>
            <person name="Tsui H.-C.T."/>
            <person name="Winkler M.E."/>
        </authorList>
    </citation>
    <scope>NUCLEOTIDE SEQUENCE</scope>
</reference>
<feature type="non-terminal residue" evidence="1">
    <location>
        <position position="1"/>
    </location>
</feature>
<protein>
    <submittedName>
        <fullName evidence="1">Uncharacterized protein</fullName>
    </submittedName>
</protein>
<evidence type="ECO:0000313" key="1">
    <source>
        <dbReference type="EMBL" id="SVE48233.1"/>
    </source>
</evidence>
<accession>A0A383DVE8</accession>
<sequence length="29" mass="3037">GKSGACHVFWNGGRNHAVGQAGSPLLFRL</sequence>
<dbReference type="EMBL" id="UINC01220355">
    <property type="protein sequence ID" value="SVE48233.1"/>
    <property type="molecule type" value="Genomic_DNA"/>
</dbReference>
<feature type="non-terminal residue" evidence="1">
    <location>
        <position position="29"/>
    </location>
</feature>